<keyword evidence="5" id="KW-0802">TPR repeat</keyword>
<feature type="compositionally biased region" description="Polar residues" evidence="6">
    <location>
        <begin position="832"/>
        <end position="847"/>
    </location>
</feature>
<evidence type="ECO:0000256" key="1">
    <source>
        <dbReference type="ARBA" id="ARBA00022679"/>
    </source>
</evidence>
<evidence type="ECO:0000256" key="2">
    <source>
        <dbReference type="ARBA" id="ARBA00022741"/>
    </source>
</evidence>
<dbReference type="Pfam" id="PF13181">
    <property type="entry name" value="TPR_8"/>
    <property type="match status" value="1"/>
</dbReference>
<keyword evidence="7" id="KW-1133">Transmembrane helix</keyword>
<proteinExistence type="predicted"/>
<dbReference type="EMBL" id="JMCC02000126">
    <property type="protein sequence ID" value="KIG12554.1"/>
    <property type="molecule type" value="Genomic_DNA"/>
</dbReference>
<dbReference type="InterPro" id="IPR000719">
    <property type="entry name" value="Prot_kinase_dom"/>
</dbReference>
<gene>
    <name evidence="9" type="ORF">DB30_01264</name>
</gene>
<reference evidence="9 10" key="1">
    <citation type="submission" date="2014-12" db="EMBL/GenBank/DDBJ databases">
        <title>Genome assembly of Enhygromyxa salina DSM 15201.</title>
        <authorList>
            <person name="Sharma G."/>
            <person name="Subramanian S."/>
        </authorList>
    </citation>
    <scope>NUCLEOTIDE SEQUENCE [LARGE SCALE GENOMIC DNA]</scope>
    <source>
        <strain evidence="9 10">DSM 15201</strain>
    </source>
</reference>
<dbReference type="PROSITE" id="PS50005">
    <property type="entry name" value="TPR"/>
    <property type="match status" value="1"/>
</dbReference>
<dbReference type="GO" id="GO:0005524">
    <property type="term" value="F:ATP binding"/>
    <property type="evidence" value="ECO:0007669"/>
    <property type="project" value="UniProtKB-KW"/>
</dbReference>
<keyword evidence="3 9" id="KW-0418">Kinase</keyword>
<keyword evidence="7" id="KW-0472">Membrane</keyword>
<keyword evidence="1" id="KW-0808">Transferase</keyword>
<accession>A0A0C1Z4F5</accession>
<sequence length="847" mass="93612">MQTPRDSMSGAAESTMPAEIAGLDVEVQAMFERVCTRLGLAPERPHTIGRYQIRGWIANGGMGEVHHAYDIELDREVAIKLVLPRPMSNLDLLRERLRREAKLLAKLDHANVVTVYDAGVENGRVFLVMQLITGVTLRERQARKGCTLRERLRLYSEAGRGLSFAHARGIVHRDFKPDNVFVGEDDHARVGDFGLAHMLDESEIPGEPKPGEPRKLSMRVTRTGELLGTLGYMAPEQLDRQRADARSDQYAFCVSLWEGVTGVRPFVGVNAKALLEAMAGEPRGGEWLPRRLRRALRVGLALRPEDRHASMVELLAALDRELGRPKRLVLAGLGSVLGAAAIAGLLFGWFGLRAANPECELADEIAALPAGPHWSALSEHTSPGTSAHFERYIRELENGAREACLTNNLSLEQQVKTQFRTLALTIEAIPNYTHEQIGQFIDEFEDALASRPSQPLTPEMATFVEQTLAPLEVNLSPDHVRRAATKGLDELARTNVDRAEILLHRGRANSWLGDYADAVADFKQARRYATAGLDEDRELRANIGAAKTTIMRRSEHLEAGAELLELVEDQLWAFREPLLSVRRADFVELSATLARHQGRLDQALSLQRRVVLRHAVFSSAYELVPALVNLGNINTDRGEISAAERSYRLALTLDRDDAEACFGLGLLLVNEDQRPDEARELLGRVLATEGHDLHVAAAYVLLELEIYAEESTALVQRRDQLIALLRSDRPRAAMVEREGWVFATLGFAAQGEFGPQFEDALRQIPAPDGEREQFAFAQLELAIAEFAASKAQPAVATRFAASALTRLQQLPHSPARAQSEKTALELRGSPDSPDSSTNTNARTGTTE</sequence>
<dbReference type="CDD" id="cd14014">
    <property type="entry name" value="STKc_PknB_like"/>
    <property type="match status" value="1"/>
</dbReference>
<dbReference type="Proteomes" id="UP000031599">
    <property type="component" value="Unassembled WGS sequence"/>
</dbReference>
<evidence type="ECO:0000256" key="5">
    <source>
        <dbReference type="PROSITE-ProRule" id="PRU00339"/>
    </source>
</evidence>
<dbReference type="GO" id="GO:0004674">
    <property type="term" value="F:protein serine/threonine kinase activity"/>
    <property type="evidence" value="ECO:0007669"/>
    <property type="project" value="UniProtKB-KW"/>
</dbReference>
<dbReference type="Gene3D" id="1.25.40.10">
    <property type="entry name" value="Tetratricopeptide repeat domain"/>
    <property type="match status" value="1"/>
</dbReference>
<feature type="transmembrane region" description="Helical" evidence="7">
    <location>
        <begin position="328"/>
        <end position="352"/>
    </location>
</feature>
<dbReference type="PROSITE" id="PS50011">
    <property type="entry name" value="PROTEIN_KINASE_DOM"/>
    <property type="match status" value="1"/>
</dbReference>
<dbReference type="PANTHER" id="PTHR43289:SF34">
    <property type="entry name" value="SERINE_THREONINE-PROTEIN KINASE YBDM-RELATED"/>
    <property type="match status" value="1"/>
</dbReference>
<evidence type="ECO:0000313" key="9">
    <source>
        <dbReference type="EMBL" id="KIG12554.1"/>
    </source>
</evidence>
<keyword evidence="4" id="KW-0067">ATP-binding</keyword>
<dbReference type="Gene3D" id="1.10.510.10">
    <property type="entry name" value="Transferase(Phosphotransferase) domain 1"/>
    <property type="match status" value="1"/>
</dbReference>
<dbReference type="RefSeq" id="WP_052557505.1">
    <property type="nucleotide sequence ID" value="NZ_JMCC02000126.1"/>
</dbReference>
<dbReference type="InterPro" id="IPR008271">
    <property type="entry name" value="Ser/Thr_kinase_AS"/>
</dbReference>
<dbReference type="PANTHER" id="PTHR43289">
    <property type="entry name" value="MITOGEN-ACTIVATED PROTEIN KINASE KINASE KINASE 20-RELATED"/>
    <property type="match status" value="1"/>
</dbReference>
<feature type="repeat" description="TPR" evidence="5">
    <location>
        <begin position="624"/>
        <end position="657"/>
    </location>
</feature>
<comment type="caution">
    <text evidence="9">The sequence shown here is derived from an EMBL/GenBank/DDBJ whole genome shotgun (WGS) entry which is preliminary data.</text>
</comment>
<keyword evidence="2" id="KW-0547">Nucleotide-binding</keyword>
<dbReference type="InterPro" id="IPR011990">
    <property type="entry name" value="TPR-like_helical_dom_sf"/>
</dbReference>
<evidence type="ECO:0000256" key="3">
    <source>
        <dbReference type="ARBA" id="ARBA00022777"/>
    </source>
</evidence>
<dbReference type="PROSITE" id="PS00108">
    <property type="entry name" value="PROTEIN_KINASE_ST"/>
    <property type="match status" value="1"/>
</dbReference>
<dbReference type="InterPro" id="IPR011009">
    <property type="entry name" value="Kinase-like_dom_sf"/>
</dbReference>
<dbReference type="SUPFAM" id="SSF48452">
    <property type="entry name" value="TPR-like"/>
    <property type="match status" value="1"/>
</dbReference>
<evidence type="ECO:0000256" key="4">
    <source>
        <dbReference type="ARBA" id="ARBA00022840"/>
    </source>
</evidence>
<evidence type="ECO:0000313" key="10">
    <source>
        <dbReference type="Proteomes" id="UP000031599"/>
    </source>
</evidence>
<organism evidence="9 10">
    <name type="scientific">Enhygromyxa salina</name>
    <dbReference type="NCBI Taxonomy" id="215803"/>
    <lineage>
        <taxon>Bacteria</taxon>
        <taxon>Pseudomonadati</taxon>
        <taxon>Myxococcota</taxon>
        <taxon>Polyangia</taxon>
        <taxon>Nannocystales</taxon>
        <taxon>Nannocystaceae</taxon>
        <taxon>Enhygromyxa</taxon>
    </lineage>
</organism>
<evidence type="ECO:0000259" key="8">
    <source>
        <dbReference type="PROSITE" id="PS50011"/>
    </source>
</evidence>
<name>A0A0C1Z4F5_9BACT</name>
<dbReference type="InterPro" id="IPR019734">
    <property type="entry name" value="TPR_rpt"/>
</dbReference>
<feature type="region of interest" description="Disordered" evidence="6">
    <location>
        <begin position="810"/>
        <end position="847"/>
    </location>
</feature>
<dbReference type="SUPFAM" id="SSF56112">
    <property type="entry name" value="Protein kinase-like (PK-like)"/>
    <property type="match status" value="1"/>
</dbReference>
<keyword evidence="7" id="KW-0812">Transmembrane</keyword>
<feature type="domain" description="Protein kinase" evidence="8">
    <location>
        <begin position="51"/>
        <end position="322"/>
    </location>
</feature>
<dbReference type="Gene3D" id="3.30.200.20">
    <property type="entry name" value="Phosphorylase Kinase, domain 1"/>
    <property type="match status" value="1"/>
</dbReference>
<keyword evidence="9" id="KW-0723">Serine/threonine-protein kinase</keyword>
<dbReference type="SMART" id="SM00028">
    <property type="entry name" value="TPR"/>
    <property type="match status" value="3"/>
</dbReference>
<dbReference type="Pfam" id="PF00069">
    <property type="entry name" value="Pkinase"/>
    <property type="match status" value="1"/>
</dbReference>
<protein>
    <submittedName>
        <fullName evidence="9">Serine/threonine protein kinase</fullName>
    </submittedName>
</protein>
<evidence type="ECO:0000256" key="6">
    <source>
        <dbReference type="SAM" id="MobiDB-lite"/>
    </source>
</evidence>
<evidence type="ECO:0000256" key="7">
    <source>
        <dbReference type="SAM" id="Phobius"/>
    </source>
</evidence>
<dbReference type="AlphaFoldDB" id="A0A0C1Z4F5"/>